<keyword evidence="3 5" id="KW-0067">ATP-binding</keyword>
<evidence type="ECO:0000256" key="2">
    <source>
        <dbReference type="ARBA" id="ARBA00022741"/>
    </source>
</evidence>
<dbReference type="PROSITE" id="PS50893">
    <property type="entry name" value="ABC_TRANSPORTER_2"/>
    <property type="match status" value="1"/>
</dbReference>
<evidence type="ECO:0000259" key="4">
    <source>
        <dbReference type="PROSITE" id="PS50893"/>
    </source>
</evidence>
<dbReference type="PANTHER" id="PTHR43023:SF3">
    <property type="entry name" value="PROTEIN TRIGALACTOSYLDIACYLGLYCEROL 3, CHLOROPLASTIC"/>
    <property type="match status" value="1"/>
</dbReference>
<proteinExistence type="predicted"/>
<protein>
    <submittedName>
        <fullName evidence="5">Sulfate ABC transporter ATP-binding protein</fullName>
    </submittedName>
</protein>
<dbReference type="InterPro" id="IPR003593">
    <property type="entry name" value="AAA+_ATPase"/>
</dbReference>
<evidence type="ECO:0000256" key="1">
    <source>
        <dbReference type="ARBA" id="ARBA00022448"/>
    </source>
</evidence>
<gene>
    <name evidence="5" type="ORF">CP985_06975</name>
</gene>
<evidence type="ECO:0000313" key="5">
    <source>
        <dbReference type="EMBL" id="RXK15742.1"/>
    </source>
</evidence>
<dbReference type="KEGG" id="amyt:AMYT_0280"/>
<keyword evidence="6" id="KW-1185">Reference proteome</keyword>
<keyword evidence="1" id="KW-0813">Transport</keyword>
<comment type="caution">
    <text evidence="5">The sequence shown here is derived from an EMBL/GenBank/DDBJ whole genome shotgun (WGS) entry which is preliminary data.</text>
</comment>
<dbReference type="Proteomes" id="UP000290092">
    <property type="component" value="Unassembled WGS sequence"/>
</dbReference>
<evidence type="ECO:0000313" key="6">
    <source>
        <dbReference type="Proteomes" id="UP000290092"/>
    </source>
</evidence>
<dbReference type="EMBL" id="NXID01000022">
    <property type="protein sequence ID" value="RXK15742.1"/>
    <property type="molecule type" value="Genomic_DNA"/>
</dbReference>
<dbReference type="InterPro" id="IPR027417">
    <property type="entry name" value="P-loop_NTPase"/>
</dbReference>
<dbReference type="PANTHER" id="PTHR43023">
    <property type="entry name" value="PROTEIN TRIGALACTOSYLDIACYLGLYCEROL 3, CHLOROPLASTIC"/>
    <property type="match status" value="1"/>
</dbReference>
<feature type="domain" description="ABC transporter" evidence="4">
    <location>
        <begin position="4"/>
        <end position="241"/>
    </location>
</feature>
<keyword evidence="2" id="KW-0547">Nucleotide-binding</keyword>
<dbReference type="InterPro" id="IPR017871">
    <property type="entry name" value="ABC_transporter-like_CS"/>
</dbReference>
<organism evidence="5 6">
    <name type="scientific">Malaciobacter mytili LMG 24559</name>
    <dbReference type="NCBI Taxonomy" id="1032238"/>
    <lineage>
        <taxon>Bacteria</taxon>
        <taxon>Pseudomonadati</taxon>
        <taxon>Campylobacterota</taxon>
        <taxon>Epsilonproteobacteria</taxon>
        <taxon>Campylobacterales</taxon>
        <taxon>Arcobacteraceae</taxon>
        <taxon>Malaciobacter</taxon>
    </lineage>
</organism>
<sequence>MNIIEIKNLSTQFGNRVIHDNISFCIKENEIFGILGGSGSGKTTIIKQIVMLQKIQKGQILFLNKDILTLSQKQAEELKSNFSYLFQFGALYSFLNVIENISVMLKEYTKLPNSLIEKIAYTNLNMVGLDKSVATLYPSQLSGGMKKRVALARAIAMQPKVLFLDEPTSGLDPASAKQFNKLIKELRELLNITIIIITHDLDTIKTVLDRFIIINNKKIAFEGDIQTALKQEDNFIKDFLTINKDLQHGH</sequence>
<dbReference type="Gene3D" id="3.40.50.300">
    <property type="entry name" value="P-loop containing nucleotide triphosphate hydrolases"/>
    <property type="match status" value="1"/>
</dbReference>
<dbReference type="InterPro" id="IPR003439">
    <property type="entry name" value="ABC_transporter-like_ATP-bd"/>
</dbReference>
<evidence type="ECO:0000256" key="3">
    <source>
        <dbReference type="ARBA" id="ARBA00022840"/>
    </source>
</evidence>
<dbReference type="AlphaFoldDB" id="A0AAX2AFE4"/>
<accession>A0AAX2AFE4</accession>
<dbReference type="GO" id="GO:0016887">
    <property type="term" value="F:ATP hydrolysis activity"/>
    <property type="evidence" value="ECO:0007669"/>
    <property type="project" value="InterPro"/>
</dbReference>
<name>A0AAX2AFE4_9BACT</name>
<dbReference type="Pfam" id="PF00005">
    <property type="entry name" value="ABC_tran"/>
    <property type="match status" value="1"/>
</dbReference>
<dbReference type="PROSITE" id="PS00211">
    <property type="entry name" value="ABC_TRANSPORTER_1"/>
    <property type="match status" value="1"/>
</dbReference>
<dbReference type="SUPFAM" id="SSF52540">
    <property type="entry name" value="P-loop containing nucleoside triphosphate hydrolases"/>
    <property type="match status" value="1"/>
</dbReference>
<dbReference type="GO" id="GO:0005524">
    <property type="term" value="F:ATP binding"/>
    <property type="evidence" value="ECO:0007669"/>
    <property type="project" value="UniProtKB-KW"/>
</dbReference>
<dbReference type="SMART" id="SM00382">
    <property type="entry name" value="AAA"/>
    <property type="match status" value="1"/>
</dbReference>
<dbReference type="RefSeq" id="WP_114840780.1">
    <property type="nucleotide sequence ID" value="NZ_CP031219.1"/>
</dbReference>
<reference evidence="5 6" key="1">
    <citation type="submission" date="2017-09" db="EMBL/GenBank/DDBJ databases">
        <title>Genomics of the genus Arcobacter.</title>
        <authorList>
            <person name="Perez-Cataluna A."/>
            <person name="Figueras M.J."/>
            <person name="Salas-Masso N."/>
        </authorList>
    </citation>
    <scope>NUCLEOTIDE SEQUENCE [LARGE SCALE GENOMIC DNA]</scope>
    <source>
        <strain evidence="5 6">CECT 7386</strain>
    </source>
</reference>